<evidence type="ECO:0000313" key="3">
    <source>
        <dbReference type="Proteomes" id="UP000608955"/>
    </source>
</evidence>
<comment type="caution">
    <text evidence="2">The sequence shown here is derived from an EMBL/GenBank/DDBJ whole genome shotgun (WGS) entry which is preliminary data.</text>
</comment>
<dbReference type="AlphaFoldDB" id="A0A918Y1S2"/>
<dbReference type="InterPro" id="IPR047738">
    <property type="entry name" value="SAV_2336-like_N"/>
</dbReference>
<name>A0A918Y1S2_9ACTN</name>
<dbReference type="Proteomes" id="UP000608955">
    <property type="component" value="Unassembled WGS sequence"/>
</dbReference>
<dbReference type="NCBIfam" id="NF041121">
    <property type="entry name" value="SAV_2336_NTERM"/>
    <property type="match status" value="1"/>
</dbReference>
<proteinExistence type="predicted"/>
<keyword evidence="3" id="KW-1185">Reference proteome</keyword>
<evidence type="ECO:0000313" key="2">
    <source>
        <dbReference type="EMBL" id="GHD88180.1"/>
    </source>
</evidence>
<protein>
    <submittedName>
        <fullName evidence="2">Uncharacterized protein</fullName>
    </submittedName>
</protein>
<sequence length="489" mass="52864">MTTPDADARAWLITAAPAPTVPPAWRPAGQGAGRHEPVFAEAPPGWPGPLPTPAAETSAAALHTLIRLWPDAAGAVEQAADAYTVPDRPPGPQGRLATAAAQWELVLVVDTGVSMAAWYPTVNAFAACVRDLPLFSEVHVVKLRTHRSATPDGLFDRDRLGAIGLGESTEGTRKMVLILTDGVGAAWKRRLLWPDLRRWAGCHTVAILNVLPHYNWHLSGIHTRSLRLRTSHPGCANRALLAEPSDSPSLPGEAGPEQCASLFIPVLEIRKRWLDQWARLLMSRRLPVRQHVLEIPEEGDVGTRVAAPAGAGELDTDPDRRIATFRTAASENSFALAVLLAAAPLNRHVMQLIAVELMPEADAGDLAAILTSGLITTVDDVPDHHDPFDAVTFDFLPGVRQRLLSLGETLKTRKVAKLLDTHLGPLVPAMRGIDRRMRSPDPASTPPPTRATHHYSRVELALLTALSGDSHPHRETAQALQCRLAELLP</sequence>
<feature type="region of interest" description="Disordered" evidence="1">
    <location>
        <begin position="432"/>
        <end position="453"/>
    </location>
</feature>
<reference evidence="2" key="2">
    <citation type="submission" date="2020-09" db="EMBL/GenBank/DDBJ databases">
        <authorList>
            <person name="Sun Q."/>
            <person name="Ohkuma M."/>
        </authorList>
    </citation>
    <scope>NUCLEOTIDE SEQUENCE</scope>
    <source>
        <strain evidence="2">JCM 4654</strain>
    </source>
</reference>
<gene>
    <name evidence="2" type="ORF">GCM10010508_23180</name>
</gene>
<dbReference type="EMBL" id="BMVF01000005">
    <property type="protein sequence ID" value="GHD88180.1"/>
    <property type="molecule type" value="Genomic_DNA"/>
</dbReference>
<evidence type="ECO:0000256" key="1">
    <source>
        <dbReference type="SAM" id="MobiDB-lite"/>
    </source>
</evidence>
<dbReference type="RefSeq" id="WP_190177668.1">
    <property type="nucleotide sequence ID" value="NZ_BMVF01000005.1"/>
</dbReference>
<reference evidence="2" key="1">
    <citation type="journal article" date="2014" name="Int. J. Syst. Evol. Microbiol.">
        <title>Complete genome sequence of Corynebacterium casei LMG S-19264T (=DSM 44701T), isolated from a smear-ripened cheese.</title>
        <authorList>
            <consortium name="US DOE Joint Genome Institute (JGI-PGF)"/>
            <person name="Walter F."/>
            <person name="Albersmeier A."/>
            <person name="Kalinowski J."/>
            <person name="Ruckert C."/>
        </authorList>
    </citation>
    <scope>NUCLEOTIDE SEQUENCE</scope>
    <source>
        <strain evidence="2">JCM 4654</strain>
    </source>
</reference>
<organism evidence="2 3">
    <name type="scientific">Streptomyces naganishii JCM 4654</name>
    <dbReference type="NCBI Taxonomy" id="1306179"/>
    <lineage>
        <taxon>Bacteria</taxon>
        <taxon>Bacillati</taxon>
        <taxon>Actinomycetota</taxon>
        <taxon>Actinomycetes</taxon>
        <taxon>Kitasatosporales</taxon>
        <taxon>Streptomycetaceae</taxon>
        <taxon>Streptomyces</taxon>
    </lineage>
</organism>
<accession>A0A918Y1S2</accession>